<dbReference type="Pfam" id="PF02302">
    <property type="entry name" value="PTS_IIB"/>
    <property type="match status" value="1"/>
</dbReference>
<dbReference type="EMBL" id="LOSJ02000001">
    <property type="protein sequence ID" value="PNM64434.1"/>
    <property type="molecule type" value="Genomic_DNA"/>
</dbReference>
<dbReference type="SUPFAM" id="SSF52794">
    <property type="entry name" value="PTS system IIB component-like"/>
    <property type="match status" value="1"/>
</dbReference>
<evidence type="ECO:0000313" key="4">
    <source>
        <dbReference type="EMBL" id="PNM64434.1"/>
    </source>
</evidence>
<reference evidence="4" key="1">
    <citation type="submission" date="2017-12" db="EMBL/GenBank/DDBJ databases">
        <title>FDA dAtabase for Regulatory Grade micrObial Sequences (FDA-ARGOS): Supporting development and validation of Infectious Disease Dx tests.</title>
        <authorList>
            <person name="Hoffmann M."/>
            <person name="Allard M."/>
            <person name="Evans P."/>
            <person name="Brown E."/>
            <person name="Tallon L.J."/>
            <person name="Sadzewicz L."/>
            <person name="Sengamalay N."/>
            <person name="Ott S."/>
            <person name="Godinez A."/>
            <person name="Nagaraj S."/>
            <person name="Vavikolanu K."/>
            <person name="Aluvathingal J."/>
            <person name="Nadendla S."/>
            <person name="Hobson J."/>
            <person name="Sichtig H."/>
        </authorList>
    </citation>
    <scope>NUCLEOTIDE SEQUENCE [LARGE SCALE GENOMIC DNA]</scope>
    <source>
        <strain evidence="4">FDAARGOS_113</strain>
    </source>
</reference>
<feature type="domain" description="Phosphotransferase system EIIB component type 2/3" evidence="3">
    <location>
        <begin position="2"/>
        <end position="86"/>
    </location>
</feature>
<dbReference type="AlphaFoldDB" id="A0A1D8SGR7"/>
<evidence type="ECO:0000313" key="5">
    <source>
        <dbReference type="Proteomes" id="UP000053748"/>
    </source>
</evidence>
<dbReference type="Gene3D" id="3.40.50.2300">
    <property type="match status" value="1"/>
</dbReference>
<keyword evidence="1" id="KW-0808">Transferase</keyword>
<dbReference type="InterPro" id="IPR003501">
    <property type="entry name" value="PTS_EIIB_2/3"/>
</dbReference>
<dbReference type="GO" id="GO:0009401">
    <property type="term" value="P:phosphoenolpyruvate-dependent sugar phosphotransferase system"/>
    <property type="evidence" value="ECO:0007669"/>
    <property type="project" value="UniProtKB-KW"/>
</dbReference>
<dbReference type="InterPro" id="IPR036095">
    <property type="entry name" value="PTS_EIIB-like_sf"/>
</dbReference>
<dbReference type="CDD" id="cd05563">
    <property type="entry name" value="PTS_IIB_ascorbate"/>
    <property type="match status" value="1"/>
</dbReference>
<dbReference type="GO" id="GO:0008982">
    <property type="term" value="F:protein-N(PI)-phosphohistidine-sugar phosphotransferase activity"/>
    <property type="evidence" value="ECO:0007669"/>
    <property type="project" value="InterPro"/>
</dbReference>
<protein>
    <submittedName>
        <fullName evidence="4">PTS ascorbate transporter subunit IIB</fullName>
    </submittedName>
</protein>
<comment type="caution">
    <text evidence="4">The sequence shown here is derived from an EMBL/GenBank/DDBJ whole genome shotgun (WGS) entry which is preliminary data.</text>
</comment>
<keyword evidence="2" id="KW-0598">Phosphotransferase system</keyword>
<gene>
    <name evidence="4" type="ORF">AL544_005840</name>
</gene>
<accession>A0A1D8SGR7</accession>
<dbReference type="Proteomes" id="UP000053748">
    <property type="component" value="Unassembled WGS sequence"/>
</dbReference>
<organism evidence="4 5">
    <name type="scientific">Vibrio mimicus</name>
    <dbReference type="NCBI Taxonomy" id="674"/>
    <lineage>
        <taxon>Bacteria</taxon>
        <taxon>Pseudomonadati</taxon>
        <taxon>Pseudomonadota</taxon>
        <taxon>Gammaproteobacteria</taxon>
        <taxon>Vibrionales</taxon>
        <taxon>Vibrionaceae</taxon>
        <taxon>Vibrio</taxon>
    </lineage>
</organism>
<dbReference type="STRING" id="674.VM_17775"/>
<name>A0A1D8SGR7_VIBMI</name>
<sequence length="99" mass="10718">MKILTVCGLGMGTSLILSMNVTDVLKSEFNIHDVKVEHMDVSAAKSSPADLIITNSELIGSLSQCDCPVVEVNDYVNHQEIKKALESTGLFNTSRSSTF</sequence>
<dbReference type="OrthoDB" id="6603449at2"/>
<evidence type="ECO:0000256" key="1">
    <source>
        <dbReference type="ARBA" id="ARBA00022679"/>
    </source>
</evidence>
<evidence type="ECO:0000256" key="2">
    <source>
        <dbReference type="ARBA" id="ARBA00022683"/>
    </source>
</evidence>
<proteinExistence type="predicted"/>
<keyword evidence="5" id="KW-1185">Reference proteome</keyword>
<evidence type="ECO:0000259" key="3">
    <source>
        <dbReference type="Pfam" id="PF02302"/>
    </source>
</evidence>
<dbReference type="RefSeq" id="WP_000699092.1">
    <property type="nucleotide sequence ID" value="NZ_CAWMSS010000002.1"/>
</dbReference>